<dbReference type="Proteomes" id="UP000321514">
    <property type="component" value="Unassembled WGS sequence"/>
</dbReference>
<protein>
    <submittedName>
        <fullName evidence="2">Uncharacterized protein</fullName>
    </submittedName>
</protein>
<accession>A0A511TB87</accession>
<dbReference type="AlphaFoldDB" id="A0A511TB87"/>
<keyword evidence="1" id="KW-1133">Transmembrane helix</keyword>
<name>A0A511TB87_MYXFU</name>
<reference evidence="3 4" key="1">
    <citation type="submission" date="2016-10" db="EMBL/GenBank/DDBJ databases">
        <authorList>
            <person name="Varghese N."/>
            <person name="Submissions S."/>
        </authorList>
    </citation>
    <scope>NUCLEOTIDE SEQUENCE [LARGE SCALE GENOMIC DNA]</scope>
    <source>
        <strain evidence="3 4">DSM 16525</strain>
    </source>
</reference>
<evidence type="ECO:0000256" key="1">
    <source>
        <dbReference type="SAM" id="Phobius"/>
    </source>
</evidence>
<keyword evidence="4" id="KW-1185">Reference proteome</keyword>
<keyword evidence="1" id="KW-0812">Transmembrane</keyword>
<comment type="caution">
    <text evidence="2">The sequence shown here is derived from an EMBL/GenBank/DDBJ whole genome shotgun (WGS) entry which is preliminary data.</text>
</comment>
<dbReference type="EMBL" id="FOIB01000012">
    <property type="protein sequence ID" value="SEU37432.1"/>
    <property type="molecule type" value="Genomic_DNA"/>
</dbReference>
<reference evidence="2 5" key="2">
    <citation type="submission" date="2019-07" db="EMBL/GenBank/DDBJ databases">
        <title>Whole genome shotgun sequence of Myxococcus fulvus NBRC 100333.</title>
        <authorList>
            <person name="Hosoyama A."/>
            <person name="Uohara A."/>
            <person name="Ohji S."/>
            <person name="Ichikawa N."/>
        </authorList>
    </citation>
    <scope>NUCLEOTIDE SEQUENCE [LARGE SCALE GENOMIC DNA]</scope>
    <source>
        <strain evidence="2 5">NBRC 100333</strain>
    </source>
</reference>
<organism evidence="2 5">
    <name type="scientific">Myxococcus fulvus</name>
    <dbReference type="NCBI Taxonomy" id="33"/>
    <lineage>
        <taxon>Bacteria</taxon>
        <taxon>Pseudomonadati</taxon>
        <taxon>Myxococcota</taxon>
        <taxon>Myxococcia</taxon>
        <taxon>Myxococcales</taxon>
        <taxon>Cystobacterineae</taxon>
        <taxon>Myxococcaceae</taxon>
        <taxon>Myxococcus</taxon>
    </lineage>
</organism>
<evidence type="ECO:0000313" key="5">
    <source>
        <dbReference type="Proteomes" id="UP000321514"/>
    </source>
</evidence>
<gene>
    <name evidence="2" type="ORF">MFU01_58900</name>
    <name evidence="3" type="ORF">SAMN05443572_11298</name>
</gene>
<evidence type="ECO:0000313" key="3">
    <source>
        <dbReference type="EMBL" id="SEU37432.1"/>
    </source>
</evidence>
<evidence type="ECO:0000313" key="2">
    <source>
        <dbReference type="EMBL" id="GEN10853.1"/>
    </source>
</evidence>
<feature type="transmembrane region" description="Helical" evidence="1">
    <location>
        <begin position="20"/>
        <end position="41"/>
    </location>
</feature>
<dbReference type="EMBL" id="BJXR01000040">
    <property type="protein sequence ID" value="GEN10853.1"/>
    <property type="molecule type" value="Genomic_DNA"/>
</dbReference>
<dbReference type="Proteomes" id="UP000183760">
    <property type="component" value="Unassembled WGS sequence"/>
</dbReference>
<keyword evidence="1" id="KW-0472">Membrane</keyword>
<dbReference type="RefSeq" id="WP_046716910.1">
    <property type="nucleotide sequence ID" value="NZ_BJXR01000040.1"/>
</dbReference>
<evidence type="ECO:0000313" key="4">
    <source>
        <dbReference type="Proteomes" id="UP000183760"/>
    </source>
</evidence>
<sequence length="133" mass="14565">MARDSAAKPGGTSLGRYGCGVLLLVFVLVPGLVLFFSWLSASVLTPRRERQVQARIAGFCGEVKAGELPEDALERSRSLGYPVRLEGSVAKRLRILRFDAPVSQMLGCELHTDDAGRVSSTKPYVISMEYEDF</sequence>
<proteinExistence type="predicted"/>